<dbReference type="EMBL" id="AKHW03002792">
    <property type="protein sequence ID" value="KYO37228.1"/>
    <property type="molecule type" value="Genomic_DNA"/>
</dbReference>
<dbReference type="Proteomes" id="UP000050525">
    <property type="component" value="Unassembled WGS sequence"/>
</dbReference>
<keyword evidence="2" id="KW-1185">Reference proteome</keyword>
<reference evidence="1 2" key="1">
    <citation type="journal article" date="2012" name="Genome Biol.">
        <title>Sequencing three crocodilian genomes to illuminate the evolution of archosaurs and amniotes.</title>
        <authorList>
            <person name="St John J.A."/>
            <person name="Braun E.L."/>
            <person name="Isberg S.R."/>
            <person name="Miles L.G."/>
            <person name="Chong A.Y."/>
            <person name="Gongora J."/>
            <person name="Dalzell P."/>
            <person name="Moran C."/>
            <person name="Bed'hom B."/>
            <person name="Abzhanov A."/>
            <person name="Burgess S.C."/>
            <person name="Cooksey A.M."/>
            <person name="Castoe T.A."/>
            <person name="Crawford N.G."/>
            <person name="Densmore L.D."/>
            <person name="Drew J.C."/>
            <person name="Edwards S.V."/>
            <person name="Faircloth B.C."/>
            <person name="Fujita M.K."/>
            <person name="Greenwold M.J."/>
            <person name="Hoffmann F.G."/>
            <person name="Howard J.M."/>
            <person name="Iguchi T."/>
            <person name="Janes D.E."/>
            <person name="Khan S.Y."/>
            <person name="Kohno S."/>
            <person name="de Koning A.J."/>
            <person name="Lance S.L."/>
            <person name="McCarthy F.M."/>
            <person name="McCormack J.E."/>
            <person name="Merchant M.E."/>
            <person name="Peterson D.G."/>
            <person name="Pollock D.D."/>
            <person name="Pourmand N."/>
            <person name="Raney B.J."/>
            <person name="Roessler K.A."/>
            <person name="Sanford J.R."/>
            <person name="Sawyer R.H."/>
            <person name="Schmidt C.J."/>
            <person name="Triplett E.W."/>
            <person name="Tuberville T.D."/>
            <person name="Venegas-Anaya M."/>
            <person name="Howard J.T."/>
            <person name="Jarvis E.D."/>
            <person name="Guillette L.J.Jr."/>
            <person name="Glenn T.C."/>
            <person name="Green R.E."/>
            <person name="Ray D.A."/>
        </authorList>
    </citation>
    <scope>NUCLEOTIDE SEQUENCE [LARGE SCALE GENOMIC DNA]</scope>
    <source>
        <strain evidence="1">KSC_2009_1</strain>
    </source>
</reference>
<sequence length="117" mass="13010">MCSNSCRRRRFQLLKYSRNEVKFTAGVLTQRGKGLTSEQGTKHGAARVADNSLINLLPALRMIPAHENLKQKVPSEYPSSLWFLDICGFFWFGRGPASGLIPSSTAAELGIERRIGE</sequence>
<protein>
    <submittedName>
        <fullName evidence="1">Uncharacterized protein</fullName>
    </submittedName>
</protein>
<dbReference type="AlphaFoldDB" id="A0A151NKA2"/>
<evidence type="ECO:0000313" key="1">
    <source>
        <dbReference type="EMBL" id="KYO37228.1"/>
    </source>
</evidence>
<organism evidence="1 2">
    <name type="scientific">Alligator mississippiensis</name>
    <name type="common">American alligator</name>
    <dbReference type="NCBI Taxonomy" id="8496"/>
    <lineage>
        <taxon>Eukaryota</taxon>
        <taxon>Metazoa</taxon>
        <taxon>Chordata</taxon>
        <taxon>Craniata</taxon>
        <taxon>Vertebrata</taxon>
        <taxon>Euteleostomi</taxon>
        <taxon>Archelosauria</taxon>
        <taxon>Archosauria</taxon>
        <taxon>Crocodylia</taxon>
        <taxon>Alligatoridae</taxon>
        <taxon>Alligatorinae</taxon>
        <taxon>Alligator</taxon>
    </lineage>
</organism>
<name>A0A151NKA2_ALLMI</name>
<gene>
    <name evidence="1" type="ORF">Y1Q_0008931</name>
</gene>
<evidence type="ECO:0000313" key="2">
    <source>
        <dbReference type="Proteomes" id="UP000050525"/>
    </source>
</evidence>
<accession>A0A151NKA2</accession>
<proteinExistence type="predicted"/>
<comment type="caution">
    <text evidence="1">The sequence shown here is derived from an EMBL/GenBank/DDBJ whole genome shotgun (WGS) entry which is preliminary data.</text>
</comment>